<dbReference type="GeneID" id="24438020"/>
<accession>W7XDX0</accession>
<dbReference type="EMBL" id="GG662474">
    <property type="protein sequence ID" value="EWS72096.1"/>
    <property type="molecule type" value="Genomic_DNA"/>
</dbReference>
<evidence type="ECO:0000313" key="1">
    <source>
        <dbReference type="EMBL" id="EWS72096.1"/>
    </source>
</evidence>
<keyword evidence="2" id="KW-1185">Reference proteome</keyword>
<evidence type="ECO:0000313" key="2">
    <source>
        <dbReference type="Proteomes" id="UP000009168"/>
    </source>
</evidence>
<protein>
    <submittedName>
        <fullName evidence="1">Uncharacterized protein</fullName>
    </submittedName>
</protein>
<dbReference type="RefSeq" id="XP_012655407.1">
    <property type="nucleotide sequence ID" value="XM_012799953.1"/>
</dbReference>
<organism evidence="1 2">
    <name type="scientific">Tetrahymena thermophila (strain SB210)</name>
    <dbReference type="NCBI Taxonomy" id="312017"/>
    <lineage>
        <taxon>Eukaryota</taxon>
        <taxon>Sar</taxon>
        <taxon>Alveolata</taxon>
        <taxon>Ciliophora</taxon>
        <taxon>Intramacronucleata</taxon>
        <taxon>Oligohymenophorea</taxon>
        <taxon>Hymenostomatida</taxon>
        <taxon>Tetrahymenina</taxon>
        <taxon>Tetrahymenidae</taxon>
        <taxon>Tetrahymena</taxon>
    </lineage>
</organism>
<dbReference type="Proteomes" id="UP000009168">
    <property type="component" value="Unassembled WGS sequence"/>
</dbReference>
<name>W7XDX0_TETTS</name>
<dbReference type="AlphaFoldDB" id="W7XDX0"/>
<reference evidence="2" key="1">
    <citation type="journal article" date="2006" name="PLoS Biol.">
        <title>Macronuclear genome sequence of the ciliate Tetrahymena thermophila, a model eukaryote.</title>
        <authorList>
            <person name="Eisen J.A."/>
            <person name="Coyne R.S."/>
            <person name="Wu M."/>
            <person name="Wu D."/>
            <person name="Thiagarajan M."/>
            <person name="Wortman J.R."/>
            <person name="Badger J.H."/>
            <person name="Ren Q."/>
            <person name="Amedeo P."/>
            <person name="Jones K.M."/>
            <person name="Tallon L.J."/>
            <person name="Delcher A.L."/>
            <person name="Salzberg S.L."/>
            <person name="Silva J.C."/>
            <person name="Haas B.J."/>
            <person name="Majoros W.H."/>
            <person name="Farzad M."/>
            <person name="Carlton J.M."/>
            <person name="Smith R.K. Jr."/>
            <person name="Garg J."/>
            <person name="Pearlman R.E."/>
            <person name="Karrer K.M."/>
            <person name="Sun L."/>
            <person name="Manning G."/>
            <person name="Elde N.C."/>
            <person name="Turkewitz A.P."/>
            <person name="Asai D.J."/>
            <person name="Wilkes D.E."/>
            <person name="Wang Y."/>
            <person name="Cai H."/>
            <person name="Collins K."/>
            <person name="Stewart B.A."/>
            <person name="Lee S.R."/>
            <person name="Wilamowska K."/>
            <person name="Weinberg Z."/>
            <person name="Ruzzo W.L."/>
            <person name="Wloga D."/>
            <person name="Gaertig J."/>
            <person name="Frankel J."/>
            <person name="Tsao C.-C."/>
            <person name="Gorovsky M.A."/>
            <person name="Keeling P.J."/>
            <person name="Waller R.F."/>
            <person name="Patron N.J."/>
            <person name="Cherry J.M."/>
            <person name="Stover N.A."/>
            <person name="Krieger C.J."/>
            <person name="del Toro C."/>
            <person name="Ryder H.F."/>
            <person name="Williamson S.C."/>
            <person name="Barbeau R.A."/>
            <person name="Hamilton E.P."/>
            <person name="Orias E."/>
        </authorList>
    </citation>
    <scope>NUCLEOTIDE SEQUENCE [LARGE SCALE GENOMIC DNA]</scope>
    <source>
        <strain evidence="2">SB210</strain>
    </source>
</reference>
<dbReference type="InParanoid" id="W7XDX0"/>
<proteinExistence type="predicted"/>
<gene>
    <name evidence="1" type="ORF">TTHERM_000248419</name>
</gene>
<sequence>MFSGKLTPLTYLFSNQISFLTRLKLALQNIYYEQKQSYFQPQQILKLDLREAILKDTQVQNIYRSLSLQQTKEDSKNLLKTIIRQQSQLSEKSSTTMKQQDQTLIRRINQNQQNETLQQINIPSKQVDILPKQQFQISSKQEEICSALYQNQSILAPIIDHSQLLEKNYLSYSKFNSSLNMLQNRIIKSQIFQENKYPLEGNLIPHKSDIFTQNTTYIEKSFN</sequence>
<dbReference type="KEGG" id="tet:TTHERM_000248419"/>